<reference evidence="1 2" key="1">
    <citation type="submission" date="2019-07" db="EMBL/GenBank/DDBJ databases">
        <title>Complete Genome Sequence of Leptotrichia trevisanii Strain JMUB3935.</title>
        <authorList>
            <person name="Watanabe S."/>
            <person name="Cui L."/>
        </authorList>
    </citation>
    <scope>NUCLEOTIDE SEQUENCE [LARGE SCALE GENOMIC DNA]</scope>
    <source>
        <strain evidence="1 2">JMUB3935</strain>
    </source>
</reference>
<evidence type="ECO:0000313" key="1">
    <source>
        <dbReference type="EMBL" id="BBM52050.1"/>
    </source>
</evidence>
<proteinExistence type="predicted"/>
<sequence length="175" mass="19917">MIKKIVLLLTLPLILNSCEIMAGYAVLHTANEGIKEMNRTSQSKKSGGEYAIRNKKYKQGVLMALKNTSTREINGKGEIWKIEISIPENTEIKENAKAIKTRESYFNYHLTDLKTGYGLPIYIRISNCSYGETGKELDFSYDIQNLDEESRKEARNLIEKIKEANSDIKCEISSK</sequence>
<evidence type="ECO:0000313" key="2">
    <source>
        <dbReference type="Proteomes" id="UP000321378"/>
    </source>
</evidence>
<name>A0A510KK35_9FUSO</name>
<accession>A0A510KK35</accession>
<dbReference type="EMBL" id="AP019840">
    <property type="protein sequence ID" value="BBM52050.1"/>
    <property type="molecule type" value="Genomic_DNA"/>
</dbReference>
<dbReference type="RefSeq" id="WP_146996408.1">
    <property type="nucleotide sequence ID" value="NZ_AP019840.1"/>
</dbReference>
<dbReference type="Proteomes" id="UP000321378">
    <property type="component" value="Chromosome"/>
</dbReference>
<protein>
    <submittedName>
        <fullName evidence="1">Uncharacterized protein</fullName>
    </submittedName>
</protein>
<gene>
    <name evidence="1" type="ORF">JMUB3935_1028</name>
</gene>
<organism evidence="1 2">
    <name type="scientific">Leptotrichia trevisanii</name>
    <dbReference type="NCBI Taxonomy" id="109328"/>
    <lineage>
        <taxon>Bacteria</taxon>
        <taxon>Fusobacteriati</taxon>
        <taxon>Fusobacteriota</taxon>
        <taxon>Fusobacteriia</taxon>
        <taxon>Fusobacteriales</taxon>
        <taxon>Leptotrichiaceae</taxon>
        <taxon>Leptotrichia</taxon>
    </lineage>
</organism>
<dbReference type="AlphaFoldDB" id="A0A510KK35"/>